<organism evidence="1 2">
    <name type="scientific">Tumebacillus permanentifrigoris</name>
    <dbReference type="NCBI Taxonomy" id="378543"/>
    <lineage>
        <taxon>Bacteria</taxon>
        <taxon>Bacillati</taxon>
        <taxon>Bacillota</taxon>
        <taxon>Bacilli</taxon>
        <taxon>Bacillales</taxon>
        <taxon>Alicyclobacillaceae</taxon>
        <taxon>Tumebacillus</taxon>
    </lineage>
</organism>
<evidence type="ECO:0000313" key="1">
    <source>
        <dbReference type="EMBL" id="PWK05316.1"/>
    </source>
</evidence>
<comment type="caution">
    <text evidence="1">The sequence shown here is derived from an EMBL/GenBank/DDBJ whole genome shotgun (WGS) entry which is preliminary data.</text>
</comment>
<dbReference type="AlphaFoldDB" id="A0A316DQ74"/>
<dbReference type="Proteomes" id="UP000245634">
    <property type="component" value="Unassembled WGS sequence"/>
</dbReference>
<proteinExistence type="predicted"/>
<evidence type="ECO:0000313" key="2">
    <source>
        <dbReference type="Proteomes" id="UP000245634"/>
    </source>
</evidence>
<gene>
    <name evidence="1" type="ORF">C7459_12465</name>
</gene>
<protein>
    <submittedName>
        <fullName evidence="1">Uncharacterized protein</fullName>
    </submittedName>
</protein>
<keyword evidence="2" id="KW-1185">Reference proteome</keyword>
<sequence length="117" mass="13173">MQVTVNVDLKNVGLFQELVGLLGRAIQTHPERDSLILEYNALVHDKNPYLITAPDSEGARRIAASKGLTPNDWVYVPLDERTRSLVLEDRTGYRREKLIGSFTEEEIEMLTGYAAKA</sequence>
<dbReference type="EMBL" id="QGGL01000024">
    <property type="protein sequence ID" value="PWK05316.1"/>
    <property type="molecule type" value="Genomic_DNA"/>
</dbReference>
<reference evidence="1 2" key="1">
    <citation type="submission" date="2018-05" db="EMBL/GenBank/DDBJ databases">
        <title>Genomic Encyclopedia of Type Strains, Phase IV (KMG-IV): sequencing the most valuable type-strain genomes for metagenomic binning, comparative biology and taxonomic classification.</title>
        <authorList>
            <person name="Goeker M."/>
        </authorList>
    </citation>
    <scope>NUCLEOTIDE SEQUENCE [LARGE SCALE GENOMIC DNA]</scope>
    <source>
        <strain evidence="1 2">DSM 18773</strain>
    </source>
</reference>
<name>A0A316DQ74_9BACL</name>
<accession>A0A316DQ74</accession>